<protein>
    <submittedName>
        <fullName evidence="2">Pentatricopeptide repeat-containing protein</fullName>
    </submittedName>
</protein>
<dbReference type="Pfam" id="PF14432">
    <property type="entry name" value="DYW_deaminase"/>
    <property type="match status" value="1"/>
</dbReference>
<dbReference type="InterPro" id="IPR046849">
    <property type="entry name" value="E2_motif"/>
</dbReference>
<dbReference type="Proteomes" id="UP001412067">
    <property type="component" value="Unassembled WGS sequence"/>
</dbReference>
<reference evidence="2 3" key="1">
    <citation type="journal article" date="2022" name="Nat. Plants">
        <title>Genomes of leafy and leafless Platanthera orchids illuminate the evolution of mycoheterotrophy.</title>
        <authorList>
            <person name="Li M.H."/>
            <person name="Liu K.W."/>
            <person name="Li Z."/>
            <person name="Lu H.C."/>
            <person name="Ye Q.L."/>
            <person name="Zhang D."/>
            <person name="Wang J.Y."/>
            <person name="Li Y.F."/>
            <person name="Zhong Z.M."/>
            <person name="Liu X."/>
            <person name="Yu X."/>
            <person name="Liu D.K."/>
            <person name="Tu X.D."/>
            <person name="Liu B."/>
            <person name="Hao Y."/>
            <person name="Liao X.Y."/>
            <person name="Jiang Y.T."/>
            <person name="Sun W.H."/>
            <person name="Chen J."/>
            <person name="Chen Y.Q."/>
            <person name="Ai Y."/>
            <person name="Zhai J.W."/>
            <person name="Wu S.S."/>
            <person name="Zhou Z."/>
            <person name="Hsiao Y.Y."/>
            <person name="Wu W.L."/>
            <person name="Chen Y.Y."/>
            <person name="Lin Y.F."/>
            <person name="Hsu J.L."/>
            <person name="Li C.Y."/>
            <person name="Wang Z.W."/>
            <person name="Zhao X."/>
            <person name="Zhong W.Y."/>
            <person name="Ma X.K."/>
            <person name="Ma L."/>
            <person name="Huang J."/>
            <person name="Chen G.Z."/>
            <person name="Huang M.Z."/>
            <person name="Huang L."/>
            <person name="Peng D.H."/>
            <person name="Luo Y.B."/>
            <person name="Zou S.Q."/>
            <person name="Chen S.P."/>
            <person name="Lan S."/>
            <person name="Tsai W.C."/>
            <person name="Van de Peer Y."/>
            <person name="Liu Z.J."/>
        </authorList>
    </citation>
    <scope>NUCLEOTIDE SEQUENCE [LARGE SCALE GENOMIC DNA]</scope>
    <source>
        <strain evidence="2">Lor288</strain>
    </source>
</reference>
<comment type="caution">
    <text evidence="2">The sequence shown here is derived from an EMBL/GenBank/DDBJ whole genome shotgun (WGS) entry which is preliminary data.</text>
</comment>
<keyword evidence="3" id="KW-1185">Reference proteome</keyword>
<dbReference type="InterPro" id="IPR046960">
    <property type="entry name" value="PPR_At4g14850-like_plant"/>
</dbReference>
<evidence type="ECO:0000313" key="3">
    <source>
        <dbReference type="Proteomes" id="UP001412067"/>
    </source>
</evidence>
<gene>
    <name evidence="2" type="primary">PCMP-H41</name>
    <name evidence="2" type="ORF">KSP40_PGU006895</name>
</gene>
<evidence type="ECO:0000259" key="1">
    <source>
        <dbReference type="Pfam" id="PF14432"/>
    </source>
</evidence>
<proteinExistence type="predicted"/>
<dbReference type="EMBL" id="JBBWWR010000014">
    <property type="protein sequence ID" value="KAK8953190.1"/>
    <property type="molecule type" value="Genomic_DNA"/>
</dbReference>
<dbReference type="PANTHER" id="PTHR47926:SF530">
    <property type="entry name" value="DYW DOMAIN-CONTAINING PROTEIN"/>
    <property type="match status" value="1"/>
</dbReference>
<evidence type="ECO:0000313" key="2">
    <source>
        <dbReference type="EMBL" id="KAK8953190.1"/>
    </source>
</evidence>
<accession>A0ABR2LWE4</accession>
<organism evidence="2 3">
    <name type="scientific">Platanthera guangdongensis</name>
    <dbReference type="NCBI Taxonomy" id="2320717"/>
    <lineage>
        <taxon>Eukaryota</taxon>
        <taxon>Viridiplantae</taxon>
        <taxon>Streptophyta</taxon>
        <taxon>Embryophyta</taxon>
        <taxon>Tracheophyta</taxon>
        <taxon>Spermatophyta</taxon>
        <taxon>Magnoliopsida</taxon>
        <taxon>Liliopsida</taxon>
        <taxon>Asparagales</taxon>
        <taxon>Orchidaceae</taxon>
        <taxon>Orchidoideae</taxon>
        <taxon>Orchideae</taxon>
        <taxon>Orchidinae</taxon>
        <taxon>Platanthera</taxon>
    </lineage>
</organism>
<dbReference type="Pfam" id="PF20430">
    <property type="entry name" value="Eplus_motif"/>
    <property type="match status" value="1"/>
</dbReference>
<name>A0ABR2LWE4_9ASPA</name>
<sequence>MPASWIFWLELEREESVRFMAEMPFRTKTSPWRVVLGACAKHKKIKIGKQVARLLLELEPRGATNYVLLANNYARVGKWIESEKIRQMMKVRGIEKEVGLSWIENNKRIHIFGVEDRSHPLSAEIDKKLRELIGEIEEMGYVPDVSLASRDIVRDDRREESLYYHSEKLVFAYGVLSTNEGEKLMIMKNMRVCGDCHQAYKYFSLITGREIVLRDNSRFHHFKCGICSCSDYW</sequence>
<dbReference type="InterPro" id="IPR046848">
    <property type="entry name" value="E_motif"/>
</dbReference>
<dbReference type="PANTHER" id="PTHR47926">
    <property type="entry name" value="PENTATRICOPEPTIDE REPEAT-CONTAINING PROTEIN"/>
    <property type="match status" value="1"/>
</dbReference>
<dbReference type="InterPro" id="IPR032867">
    <property type="entry name" value="DYW_dom"/>
</dbReference>
<feature type="domain" description="DYW" evidence="1">
    <location>
        <begin position="140"/>
        <end position="233"/>
    </location>
</feature>
<dbReference type="Pfam" id="PF20431">
    <property type="entry name" value="E_motif"/>
    <property type="match status" value="1"/>
</dbReference>